<feature type="domain" description="Ketosynthase family 3 (KS3)" evidence="22">
    <location>
        <begin position="12"/>
        <end position="442"/>
    </location>
</feature>
<evidence type="ECO:0000256" key="14">
    <source>
        <dbReference type="ARBA" id="ARBA00052745"/>
    </source>
</evidence>
<evidence type="ECO:0000256" key="12">
    <source>
        <dbReference type="ARBA" id="ARBA00051971"/>
    </source>
</evidence>
<dbReference type="SMART" id="SM00827">
    <property type="entry name" value="PKS_AT"/>
    <property type="match status" value="1"/>
</dbReference>
<reference evidence="23 24" key="1">
    <citation type="submission" date="2018-04" db="EMBL/GenBank/DDBJ databases">
        <title>Active sludge and wastewater microbial communities from Klosterneuburg, Austria.</title>
        <authorList>
            <person name="Wagner M."/>
        </authorList>
    </citation>
    <scope>NUCLEOTIDE SEQUENCE [LARGE SCALE GENOMIC DNA]</scope>
    <source>
        <strain evidence="23 24">Nl12</strain>
    </source>
</reference>
<dbReference type="EMBL" id="QAOK01000029">
    <property type="protein sequence ID" value="PTQ79339.1"/>
    <property type="molecule type" value="Genomic_DNA"/>
</dbReference>
<dbReference type="SUPFAM" id="SSF47336">
    <property type="entry name" value="ACP-like"/>
    <property type="match status" value="1"/>
</dbReference>
<dbReference type="InterPro" id="IPR016036">
    <property type="entry name" value="Malonyl_transacylase_ACP-bd"/>
</dbReference>
<keyword evidence="7" id="KW-0521">NADP</keyword>
<evidence type="ECO:0000256" key="2">
    <source>
        <dbReference type="ARBA" id="ARBA00001957"/>
    </source>
</evidence>
<dbReference type="Pfam" id="PF00109">
    <property type="entry name" value="ketoacyl-synt"/>
    <property type="match status" value="1"/>
</dbReference>
<sequence length="1577" mass="171944">MDHTEEFSERDDIDIAIIGMAGRFPGADNVDTFWRNLQDGVESVTFFTDEELLARGISRKTLEDPHYIKAGAELPGVDLFDASFFGYTPREAAETDPQHRLFLEVAWQALEDAGYDASNCSVPVGVYAGCGVNTYLLLNLFSSGRFSDMHDISSLQGLMNGNNKDSMTTTVSYKLNLRGPGITVQTACSTSLAAVHVACRGLLNHEADMAMAGGVWVNLLHEGGYRYQPGAILSPDGHCRAFDTKAAGTVIGSGVGIVVLKRLSDALADGDTIHAVIKGSAINNDGSAKVGYTAPSVEGQAEVILAAQAIAGVDADTISYVETHGTGTTIGDPIEIAALTQAFRESTDRRGFCAIGSVKTNVGHLDAAAGIAGLIKTVLAMKHRTLPPSLNFEQPNPQIAFSSSPFYVNTESRHWSNESTPRRAGVSSFGIGGTNVHVVLEEAPPVEPVSSSRACQLLTLSARTRTALGAMIAVLQEHLCAHPGLPLADAVYTLQTGRKSFACRAVVLCHDRDEALDVLERKPADRFVTGQVASENRPIVFLFPGQGAQHIDMARELYHGEAVFRREFDRCVELLQPHLNFDLRVALYPNLDPSLEGGDEARKKELSARLEQTEVTQPALFAVEYALAQLWMSWGIQPAAMIGHSVGEYVAACLAGVFSLKDALRLVALRGRLLQQTETGAMLAVMLPEAEIMPYLSESCDLAAVNGPELCVLSGPVAAIEALETDLRNKGIGARRLHVSHAFHSALVEPMLPAFMELVSAMELHPPQIPFLSNLSGDWVTPQEATDPGYWRRHVRGTVRFDDGLRELLGNPDRILLEVGPGETLTTLARRHSEAKPEHVILSSLPHPGRANQTQAHFYLCLGRLWLAGVDIDWESFYADERRRRVSLPTYPFERQSYWIKPGSLKTEKTAKTAKAVGEGDRPRLMAGLEPRARQQVTDNAGPVARPLDEWFYTPSWRRSDSIEQESVLLDQGRSFILFEDDHPFGMALTGHLLTLGIKPVVVSAGSTFHRQDKDHYIVRPGERQDYDLLLRNIGEDGRTLGHIFHLWSLTGNGGRRIYGESQVENQVEIEARNFFSLFYLAQALESAKQVIPSEAKVEITVITDQFEDVTGSESLRPEKALLLGPCKVIPQEYAYLSCRLVDVELPADDDTAKSRLVHQIVAESQAELVSSMVAYRGPHRWIQTFEPIQCRKPEKAHLRLRNGGVYLITGGLGGIGLTLAEHLARNYRAKLVLMGRSPLPAREQWSNVISAAEKADLLRSKIEKVMHLEALGAEVLVLQADVAIQAELKAAVTQAYEHFGAIHGVIHSAGEVGTDLISVKTGERVAKVFAPKVQGTQALQAVFKDASLDFMLLCSSLAAIAGGLSKVDYCAANAYLDAVARGATRSAYSGSTFPVISVNWDSWRDVGMAANMAMPEGMGISPREGAEAFEHIVNNMVRPQVIVSTLDLHARLNQTQEDLVALVGEPFALAENGQHEQGGQQHYPRPVLDTAFVAPESDLEKSIAEIWESLLGMDAVGIHDNLFELGGDSLLGIQLLSRVRAVFGIDMRPADFFRSPTVAGLAELVETKLLDEIECS</sequence>
<dbReference type="PROSITE" id="PS52004">
    <property type="entry name" value="KS3_2"/>
    <property type="match status" value="1"/>
</dbReference>
<evidence type="ECO:0000256" key="6">
    <source>
        <dbReference type="ARBA" id="ARBA00022832"/>
    </source>
</evidence>
<dbReference type="PANTHER" id="PTHR43775">
    <property type="entry name" value="FATTY ACID SYNTHASE"/>
    <property type="match status" value="1"/>
</dbReference>
<evidence type="ECO:0000256" key="13">
    <source>
        <dbReference type="ARBA" id="ARBA00052119"/>
    </source>
</evidence>
<keyword evidence="8" id="KW-0560">Oxidoreductase</keyword>
<dbReference type="EC" id="2.3.1.292" evidence="16"/>
<comment type="function">
    <text evidence="15">Part of the PpsABCDE complex involved in the biosynthesis of the lipid core common to phthiocerols and phenolphthiocerols by successive additions of malonyl-CoA or methylmalonyl-CoA extender units. PpsA can accept as substrate the activated forms of either icosanoyl (C20), docosanoyl (C22) or lignoceroyl (C24) groups from FadD26, or a (4-hydroxyphenyl)-C17 or (4-hydroxyphenyl)-C19 fatty acyl from FadD29. PpsA initiates the biosynthesis and extends its substrate using a malonyl-CoA extender unit. The PpsB and PpsC proteins add the second and third malonyl-CoA extender units. PpsD adds an (R)-methylmalonyl unit and PpsE adds a second (R)-methylmalonyl unit. The incorporation of the methylmalonyl units results in formation of two branched methyl groups in the elongated product.</text>
</comment>
<comment type="cofactor">
    <cofactor evidence="1">
        <name>NADP(+)</name>
        <dbReference type="ChEBI" id="CHEBI:58349"/>
    </cofactor>
</comment>
<dbReference type="SMART" id="SM00823">
    <property type="entry name" value="PKS_PP"/>
    <property type="match status" value="1"/>
</dbReference>
<dbReference type="Gene3D" id="3.30.70.3290">
    <property type="match status" value="1"/>
</dbReference>
<dbReference type="InterPro" id="IPR036291">
    <property type="entry name" value="NAD(P)-bd_dom_sf"/>
</dbReference>
<dbReference type="Pfam" id="PF00698">
    <property type="entry name" value="Acyl_transf_1"/>
    <property type="match status" value="1"/>
</dbReference>
<dbReference type="SUPFAM" id="SSF52151">
    <property type="entry name" value="FabD/lysophospholipase-like"/>
    <property type="match status" value="1"/>
</dbReference>
<evidence type="ECO:0000256" key="17">
    <source>
        <dbReference type="ARBA" id="ARBA00073623"/>
    </source>
</evidence>
<dbReference type="Gene3D" id="3.40.47.10">
    <property type="match status" value="1"/>
</dbReference>
<evidence type="ECO:0000256" key="3">
    <source>
        <dbReference type="ARBA" id="ARBA00022450"/>
    </source>
</evidence>
<dbReference type="InterPro" id="IPR006162">
    <property type="entry name" value="Ppantetheine_attach_site"/>
</dbReference>
<dbReference type="InterPro" id="IPR057326">
    <property type="entry name" value="KR_dom"/>
</dbReference>
<evidence type="ECO:0000256" key="15">
    <source>
        <dbReference type="ARBA" id="ARBA00058455"/>
    </source>
</evidence>
<dbReference type="GO" id="GO:0004312">
    <property type="term" value="F:fatty acid synthase activity"/>
    <property type="evidence" value="ECO:0007669"/>
    <property type="project" value="TreeGrafter"/>
</dbReference>
<evidence type="ECO:0000256" key="8">
    <source>
        <dbReference type="ARBA" id="ARBA00023002"/>
    </source>
</evidence>
<keyword evidence="10" id="KW-0511">Multifunctional enzyme</keyword>
<dbReference type="FunFam" id="3.40.47.10:FF:000042">
    <property type="entry name" value="Polyketide synthase Pks13"/>
    <property type="match status" value="1"/>
</dbReference>
<evidence type="ECO:0000256" key="11">
    <source>
        <dbReference type="ARBA" id="ARBA00050973"/>
    </source>
</evidence>
<dbReference type="RefSeq" id="WP_107763058.1">
    <property type="nucleotide sequence ID" value="NZ_QAOK01000029.1"/>
</dbReference>
<evidence type="ECO:0000256" key="20">
    <source>
        <dbReference type="ARBA" id="ARBA00084020"/>
    </source>
</evidence>
<dbReference type="Proteomes" id="UP000244152">
    <property type="component" value="Unassembled WGS sequence"/>
</dbReference>
<dbReference type="SUPFAM" id="SSF51735">
    <property type="entry name" value="NAD(P)-binding Rossmann-fold domains"/>
    <property type="match status" value="2"/>
</dbReference>
<comment type="catalytic activity">
    <reaction evidence="12">
        <text>19-(4-hydroxyphenyl)nonadecanoyl-[(phenol)carboxyphthiodiolenone synthase] + 2 (S)-methylmalonyl-CoA + 3 malonyl-CoA + 5 NADPH + 10 H(+) = C37-(phenol)carboxyphthiodiolenone-[(phenol)carboxyphthiodiolenone synthase] + 5 CO2 + 5 NADP(+) + 5 CoA + 2 H2O</text>
        <dbReference type="Rhea" id="RHEA:57760"/>
        <dbReference type="Rhea" id="RHEA-COMP:14273"/>
        <dbReference type="Rhea" id="RHEA-COMP:14990"/>
        <dbReference type="ChEBI" id="CHEBI:15377"/>
        <dbReference type="ChEBI" id="CHEBI:15378"/>
        <dbReference type="ChEBI" id="CHEBI:16526"/>
        <dbReference type="ChEBI" id="CHEBI:57287"/>
        <dbReference type="ChEBI" id="CHEBI:57327"/>
        <dbReference type="ChEBI" id="CHEBI:57384"/>
        <dbReference type="ChEBI" id="CHEBI:57783"/>
        <dbReference type="ChEBI" id="CHEBI:58349"/>
        <dbReference type="ChEBI" id="CHEBI:133301"/>
        <dbReference type="ChEBI" id="CHEBI:142260"/>
        <dbReference type="EC" id="2.3.1.292"/>
    </reaction>
</comment>
<dbReference type="InterPro" id="IPR016039">
    <property type="entry name" value="Thiolase-like"/>
</dbReference>
<evidence type="ECO:0000313" key="24">
    <source>
        <dbReference type="Proteomes" id="UP000244152"/>
    </source>
</evidence>
<evidence type="ECO:0000313" key="23">
    <source>
        <dbReference type="EMBL" id="PTQ79339.1"/>
    </source>
</evidence>
<dbReference type="SMART" id="SM00822">
    <property type="entry name" value="PKS_KR"/>
    <property type="match status" value="1"/>
</dbReference>
<dbReference type="InterPro" id="IPR036736">
    <property type="entry name" value="ACP-like_sf"/>
</dbReference>
<dbReference type="InterPro" id="IPR001227">
    <property type="entry name" value="Ac_transferase_dom_sf"/>
</dbReference>
<dbReference type="InterPro" id="IPR020841">
    <property type="entry name" value="PKS_Beta-ketoAc_synthase_dom"/>
</dbReference>
<evidence type="ECO:0000256" key="18">
    <source>
        <dbReference type="ARBA" id="ARBA00075053"/>
    </source>
</evidence>
<keyword evidence="3" id="KW-0596">Phosphopantetheine</keyword>
<dbReference type="SUPFAM" id="SSF55048">
    <property type="entry name" value="Probable ACP-binding domain of malonyl-CoA ACP transacylase"/>
    <property type="match status" value="1"/>
</dbReference>
<dbReference type="InterPro" id="IPR020806">
    <property type="entry name" value="PKS_PP-bd"/>
</dbReference>
<dbReference type="InterPro" id="IPR013968">
    <property type="entry name" value="PKS_KR"/>
</dbReference>
<dbReference type="InterPro" id="IPR009081">
    <property type="entry name" value="PP-bd_ACP"/>
</dbReference>
<dbReference type="Gene3D" id="3.40.366.10">
    <property type="entry name" value="Malonyl-Coenzyme A Acyl Carrier Protein, domain 2"/>
    <property type="match status" value="1"/>
</dbReference>
<dbReference type="Pfam" id="PF02801">
    <property type="entry name" value="Ketoacyl-synt_C"/>
    <property type="match status" value="1"/>
</dbReference>
<organism evidence="23 24">
    <name type="scientific">Nitrosospira multiformis</name>
    <dbReference type="NCBI Taxonomy" id="1231"/>
    <lineage>
        <taxon>Bacteria</taxon>
        <taxon>Pseudomonadati</taxon>
        <taxon>Pseudomonadota</taxon>
        <taxon>Betaproteobacteria</taxon>
        <taxon>Nitrosomonadales</taxon>
        <taxon>Nitrosomonadaceae</taxon>
        <taxon>Nitrosospira</taxon>
    </lineage>
</organism>
<gene>
    <name evidence="23" type="ORF">C8R21_1292</name>
</gene>
<dbReference type="CDD" id="cd08953">
    <property type="entry name" value="KR_2_SDR_x"/>
    <property type="match status" value="1"/>
</dbReference>
<evidence type="ECO:0000256" key="9">
    <source>
        <dbReference type="ARBA" id="ARBA00023098"/>
    </source>
</evidence>
<evidence type="ECO:0000259" key="22">
    <source>
        <dbReference type="PROSITE" id="PS52004"/>
    </source>
</evidence>
<dbReference type="Gene3D" id="3.30.70.250">
    <property type="entry name" value="Malonyl-CoA ACP transacylase, ACP-binding"/>
    <property type="match status" value="1"/>
</dbReference>
<dbReference type="SMART" id="SM00825">
    <property type="entry name" value="PKS_KS"/>
    <property type="match status" value="1"/>
</dbReference>
<dbReference type="PROSITE" id="PS50075">
    <property type="entry name" value="CARRIER"/>
    <property type="match status" value="1"/>
</dbReference>
<evidence type="ECO:0000256" key="16">
    <source>
        <dbReference type="ARBA" id="ARBA00066974"/>
    </source>
</evidence>
<evidence type="ECO:0000259" key="21">
    <source>
        <dbReference type="PROSITE" id="PS50075"/>
    </source>
</evidence>
<dbReference type="InterPro" id="IPR014031">
    <property type="entry name" value="Ketoacyl_synth_C"/>
</dbReference>
<dbReference type="Pfam" id="PF00550">
    <property type="entry name" value="PP-binding"/>
    <property type="match status" value="1"/>
</dbReference>
<comment type="catalytic activity">
    <reaction evidence="11">
        <text>17-(4-hydroxyphenyl)heptadecanoyl-[(phenol)carboxyphthiodiolenone synthase] + 2 (S)-methylmalonyl-CoA + 3 malonyl-CoA + 5 NADPH + 10 H(+) = C35-(phenol)carboxyphthiodiolenone-[(phenol)carboxyphthiodiolenone synthase] + 5 CO2 + 5 NADP(+) + 5 CoA + 2 H2O</text>
        <dbReference type="Rhea" id="RHEA:57756"/>
        <dbReference type="Rhea" id="RHEA-COMP:14272"/>
        <dbReference type="Rhea" id="RHEA-COMP:14989"/>
        <dbReference type="ChEBI" id="CHEBI:15377"/>
        <dbReference type="ChEBI" id="CHEBI:15378"/>
        <dbReference type="ChEBI" id="CHEBI:16526"/>
        <dbReference type="ChEBI" id="CHEBI:57287"/>
        <dbReference type="ChEBI" id="CHEBI:57327"/>
        <dbReference type="ChEBI" id="CHEBI:57384"/>
        <dbReference type="ChEBI" id="CHEBI:57783"/>
        <dbReference type="ChEBI" id="CHEBI:58349"/>
        <dbReference type="ChEBI" id="CHEBI:133300"/>
        <dbReference type="ChEBI" id="CHEBI:142259"/>
        <dbReference type="EC" id="2.3.1.292"/>
    </reaction>
</comment>
<keyword evidence="9" id="KW-0443">Lipid metabolism</keyword>
<proteinExistence type="predicted"/>
<dbReference type="InterPro" id="IPR014043">
    <property type="entry name" value="Acyl_transferase_dom"/>
</dbReference>
<comment type="cofactor">
    <cofactor evidence="2">
        <name>pantetheine 4'-phosphate</name>
        <dbReference type="ChEBI" id="CHEBI:47942"/>
    </cofactor>
</comment>
<name>A0A2T5I689_9PROT</name>
<keyword evidence="5 23" id="KW-0808">Transferase</keyword>
<evidence type="ECO:0000256" key="5">
    <source>
        <dbReference type="ARBA" id="ARBA00022679"/>
    </source>
</evidence>
<feature type="domain" description="Carrier" evidence="21">
    <location>
        <begin position="1495"/>
        <end position="1570"/>
    </location>
</feature>
<evidence type="ECO:0000256" key="10">
    <source>
        <dbReference type="ARBA" id="ARBA00023268"/>
    </source>
</evidence>
<evidence type="ECO:0000256" key="4">
    <source>
        <dbReference type="ARBA" id="ARBA00022553"/>
    </source>
</evidence>
<dbReference type="GO" id="GO:0031177">
    <property type="term" value="F:phosphopantetheine binding"/>
    <property type="evidence" value="ECO:0007669"/>
    <property type="project" value="InterPro"/>
</dbReference>
<dbReference type="PANTHER" id="PTHR43775:SF51">
    <property type="entry name" value="INACTIVE PHENOLPHTHIOCEROL SYNTHESIS POLYKETIDE SYNTHASE TYPE I PKS1-RELATED"/>
    <property type="match status" value="1"/>
</dbReference>
<comment type="caution">
    <text evidence="23">The sequence shown here is derived from an EMBL/GenBank/DDBJ whole genome shotgun (WGS) entry which is preliminary data.</text>
</comment>
<dbReference type="GO" id="GO:0006633">
    <property type="term" value="P:fatty acid biosynthetic process"/>
    <property type="evidence" value="ECO:0007669"/>
    <property type="project" value="TreeGrafter"/>
</dbReference>
<dbReference type="Gene3D" id="1.10.1200.10">
    <property type="entry name" value="ACP-like"/>
    <property type="match status" value="1"/>
</dbReference>
<dbReference type="Pfam" id="PF21394">
    <property type="entry name" value="Beta-ketacyl_N"/>
    <property type="match status" value="1"/>
</dbReference>
<dbReference type="GO" id="GO:0034081">
    <property type="term" value="C:polyketide synthase complex"/>
    <property type="evidence" value="ECO:0007669"/>
    <property type="project" value="UniProtKB-ARBA"/>
</dbReference>
<evidence type="ECO:0000256" key="7">
    <source>
        <dbReference type="ARBA" id="ARBA00022857"/>
    </source>
</evidence>
<keyword evidence="4" id="KW-0597">Phosphoprotein</keyword>
<dbReference type="FunFam" id="1.10.1200.10:FF:000005">
    <property type="entry name" value="Nonribosomal peptide synthetase 1"/>
    <property type="match status" value="1"/>
</dbReference>
<comment type="catalytic activity">
    <reaction evidence="14">
        <text>icosanoyl-[(phenol)carboxyphthiodiolenone synthase] + 2 (S)-methylmalonyl-CoA + 3 malonyl-CoA + 5 NADPH + 10 H(+) = C32-carboxyphthiodiolenone-[(phenol)carboxyphthiodiolenone synthase] + 5 CO2 + 5 NADP(+) + 5 CoA + 2 H2O</text>
        <dbReference type="Rhea" id="RHEA:57748"/>
        <dbReference type="Rhea" id="RHEA-COMP:14985"/>
        <dbReference type="Rhea" id="RHEA-COMP:14986"/>
        <dbReference type="ChEBI" id="CHEBI:15377"/>
        <dbReference type="ChEBI" id="CHEBI:15378"/>
        <dbReference type="ChEBI" id="CHEBI:16526"/>
        <dbReference type="ChEBI" id="CHEBI:57287"/>
        <dbReference type="ChEBI" id="CHEBI:57327"/>
        <dbReference type="ChEBI" id="CHEBI:57384"/>
        <dbReference type="ChEBI" id="CHEBI:57783"/>
        <dbReference type="ChEBI" id="CHEBI:58349"/>
        <dbReference type="ChEBI" id="CHEBI:87848"/>
        <dbReference type="ChEBI" id="CHEBI:142236"/>
        <dbReference type="EC" id="2.3.1.292"/>
    </reaction>
</comment>
<evidence type="ECO:0000256" key="1">
    <source>
        <dbReference type="ARBA" id="ARBA00001937"/>
    </source>
</evidence>
<dbReference type="SUPFAM" id="SSF53901">
    <property type="entry name" value="Thiolase-like"/>
    <property type="match status" value="1"/>
</dbReference>
<dbReference type="InterPro" id="IPR016035">
    <property type="entry name" value="Acyl_Trfase/lysoPLipase"/>
</dbReference>
<comment type="catalytic activity">
    <reaction evidence="13">
        <text>docosanoyl-[(phenol)carboxyphthiodiolenone synthase] + 2 (S)-methylmalonyl-CoA + 3 malonyl-CoA + 5 NADPH + 10 H(+) = C34-carboxyphthiodiolenone-[(phenol)carboxyphthiodiolenone synthase] + 5 CO2 + 5 NADP(+) + 5 CoA + 2 H2O</text>
        <dbReference type="Rhea" id="RHEA:57752"/>
        <dbReference type="Rhea" id="RHEA-COMP:14987"/>
        <dbReference type="Rhea" id="RHEA-COMP:14988"/>
        <dbReference type="ChEBI" id="CHEBI:15377"/>
        <dbReference type="ChEBI" id="CHEBI:15378"/>
        <dbReference type="ChEBI" id="CHEBI:16526"/>
        <dbReference type="ChEBI" id="CHEBI:57287"/>
        <dbReference type="ChEBI" id="CHEBI:57327"/>
        <dbReference type="ChEBI" id="CHEBI:57384"/>
        <dbReference type="ChEBI" id="CHEBI:57783"/>
        <dbReference type="ChEBI" id="CHEBI:58349"/>
        <dbReference type="ChEBI" id="CHEBI:142237"/>
        <dbReference type="ChEBI" id="CHEBI:142238"/>
        <dbReference type="EC" id="2.3.1.292"/>
    </reaction>
</comment>
<dbReference type="GO" id="GO:0016491">
    <property type="term" value="F:oxidoreductase activity"/>
    <property type="evidence" value="ECO:0007669"/>
    <property type="project" value="UniProtKB-KW"/>
</dbReference>
<accession>A0A2T5I689</accession>
<dbReference type="PROSITE" id="PS00012">
    <property type="entry name" value="PHOSPHOPANTETHEINE"/>
    <property type="match status" value="1"/>
</dbReference>
<dbReference type="CDD" id="cd00833">
    <property type="entry name" value="PKS"/>
    <property type="match status" value="1"/>
</dbReference>
<dbReference type="InterPro" id="IPR049490">
    <property type="entry name" value="C883_1060-like_KR_N"/>
</dbReference>
<dbReference type="InterPro" id="IPR014030">
    <property type="entry name" value="Ketoacyl_synth_N"/>
</dbReference>
<dbReference type="Gene3D" id="3.40.50.720">
    <property type="entry name" value="NAD(P)-binding Rossmann-like Domain"/>
    <property type="match status" value="1"/>
</dbReference>
<keyword evidence="6" id="KW-0276">Fatty acid metabolism</keyword>
<dbReference type="Pfam" id="PF08659">
    <property type="entry name" value="KR"/>
    <property type="match status" value="1"/>
</dbReference>
<dbReference type="Pfam" id="PF22621">
    <property type="entry name" value="CurL-like_PKS_C"/>
    <property type="match status" value="1"/>
</dbReference>
<dbReference type="InterPro" id="IPR050091">
    <property type="entry name" value="PKS_NRPS_Biosynth_Enz"/>
</dbReference>
<evidence type="ECO:0000256" key="19">
    <source>
        <dbReference type="ARBA" id="ARBA00078169"/>
    </source>
</evidence>
<protein>
    <recommendedName>
        <fullName evidence="17">Phenolphthiocerol/phthiocerol polyketide synthase subunit E</fullName>
        <ecNumber evidence="16">2.3.1.292</ecNumber>
    </recommendedName>
    <alternativeName>
        <fullName evidence="19">(Phenol)carboxyphthiodiolenone synthase subunit E</fullName>
    </alternativeName>
    <alternativeName>
        <fullName evidence="20">Beta-ketoacyl-acyl-carrier-protein synthase I</fullName>
    </alternativeName>
    <alternativeName>
        <fullName evidence="18">Phthiocerol synthesis polyketide synthase type I PpsE</fullName>
    </alternativeName>
</protein>